<proteinExistence type="inferred from homology"/>
<sequence length="432" mass="48996">MMQQWFKDAKFGISLHWGIYAVNGIPESWSFFNGSISYEDYMKQCDGFTASRYDPEAWADLFARAGAQYAVLTTKHHDGVALWDTAVSDLSVVKKTPAARDLVQPYCDAMRKKGLKVGFYFSHLDWSHPDYPTMYSPLHLQKMALGTFVHSPYVHPADGKLRPERWESFLAFHRAQLTELMTRYGTIDMFCFDGDWERSSEQWRMAELRDLLHELNPNVVLNSRMCGLGDFETPEQGIPIAPPKGEWEFWFTVNDSWGYQPQDQNYKSVRQIIRMFADCIGMGGNVLLNVAPLEDGTIDPVQEDRLLQLGEWLEPNGEAVYGTMAGLPAGHYNGASTLSKDRTVLYLFYYDKPLEALPVKGLFNAVKSVNILKSGKELGFRKIGGAPWLNVPGILWIDLPEEYADERATVIRVELEGELKLYTGSGKAIDVN</sequence>
<protein>
    <recommendedName>
        <fullName evidence="3">alpha-L-fucosidase</fullName>
        <ecNumber evidence="3">3.2.1.51</ecNumber>
    </recommendedName>
</protein>
<comment type="caution">
    <text evidence="8">The sequence shown here is derived from an EMBL/GenBank/DDBJ whole genome shotgun (WGS) entry which is preliminary data.</text>
</comment>
<feature type="domain" description="Glycoside hydrolase family 29 N-terminal" evidence="7">
    <location>
        <begin position="2"/>
        <end position="318"/>
    </location>
</feature>
<evidence type="ECO:0000256" key="1">
    <source>
        <dbReference type="ARBA" id="ARBA00004071"/>
    </source>
</evidence>
<comment type="similarity">
    <text evidence="2">Belongs to the glycosyl hydrolase 29 family.</text>
</comment>
<dbReference type="SMART" id="SM00812">
    <property type="entry name" value="Alpha_L_fucos"/>
    <property type="match status" value="1"/>
</dbReference>
<evidence type="ECO:0000256" key="6">
    <source>
        <dbReference type="ARBA" id="ARBA00023295"/>
    </source>
</evidence>
<keyword evidence="6" id="KW-0326">Glycosidase</keyword>
<dbReference type="EC" id="3.2.1.51" evidence="3"/>
<dbReference type="PIRSF" id="PIRSF001092">
    <property type="entry name" value="Alpha-L-fucosidase"/>
    <property type="match status" value="1"/>
</dbReference>
<dbReference type="PRINTS" id="PR00741">
    <property type="entry name" value="GLHYDRLASE29"/>
</dbReference>
<dbReference type="InterPro" id="IPR017853">
    <property type="entry name" value="GH"/>
</dbReference>
<gene>
    <name evidence="8" type="ORF">FE782_00130</name>
</gene>
<name>A0A5R9GH81_9BACL</name>
<dbReference type="Pfam" id="PF01120">
    <property type="entry name" value="Alpha_L_fucos"/>
    <property type="match status" value="1"/>
</dbReference>
<dbReference type="PANTHER" id="PTHR10030">
    <property type="entry name" value="ALPHA-L-FUCOSIDASE"/>
    <property type="match status" value="1"/>
</dbReference>
<comment type="function">
    <text evidence="1">Alpha-L-fucosidase is responsible for hydrolyzing the alpha-1,6-linked fucose joined to the reducing-end N-acetylglucosamine of the carbohydrate moieties of glycoproteins.</text>
</comment>
<dbReference type="InterPro" id="IPR016286">
    <property type="entry name" value="FUC_metazoa-typ"/>
</dbReference>
<evidence type="ECO:0000256" key="2">
    <source>
        <dbReference type="ARBA" id="ARBA00007951"/>
    </source>
</evidence>
<reference evidence="8 9" key="1">
    <citation type="submission" date="2019-05" db="EMBL/GenBank/DDBJ databases">
        <authorList>
            <person name="Narsing Rao M.P."/>
            <person name="Li W.J."/>
        </authorList>
    </citation>
    <scope>NUCLEOTIDE SEQUENCE [LARGE SCALE GENOMIC DNA]</scope>
    <source>
        <strain evidence="8 9">SYSU_K30003</strain>
    </source>
</reference>
<dbReference type="InterPro" id="IPR057739">
    <property type="entry name" value="Glyco_hydro_29_N"/>
</dbReference>
<keyword evidence="5" id="KW-0378">Hydrolase</keyword>
<dbReference type="SUPFAM" id="SSF51445">
    <property type="entry name" value="(Trans)glycosidases"/>
    <property type="match status" value="1"/>
</dbReference>
<evidence type="ECO:0000256" key="3">
    <source>
        <dbReference type="ARBA" id="ARBA00012662"/>
    </source>
</evidence>
<dbReference type="GO" id="GO:0005764">
    <property type="term" value="C:lysosome"/>
    <property type="evidence" value="ECO:0007669"/>
    <property type="project" value="TreeGrafter"/>
</dbReference>
<dbReference type="GO" id="GO:0016139">
    <property type="term" value="P:glycoside catabolic process"/>
    <property type="evidence" value="ECO:0007669"/>
    <property type="project" value="TreeGrafter"/>
</dbReference>
<dbReference type="Proteomes" id="UP000309676">
    <property type="component" value="Unassembled WGS sequence"/>
</dbReference>
<evidence type="ECO:0000313" key="8">
    <source>
        <dbReference type="EMBL" id="TLS53806.1"/>
    </source>
</evidence>
<evidence type="ECO:0000256" key="4">
    <source>
        <dbReference type="ARBA" id="ARBA00022729"/>
    </source>
</evidence>
<dbReference type="PANTHER" id="PTHR10030:SF37">
    <property type="entry name" value="ALPHA-L-FUCOSIDASE-RELATED"/>
    <property type="match status" value="1"/>
</dbReference>
<evidence type="ECO:0000313" key="9">
    <source>
        <dbReference type="Proteomes" id="UP000309676"/>
    </source>
</evidence>
<dbReference type="EMBL" id="VCIW01000001">
    <property type="protein sequence ID" value="TLS53806.1"/>
    <property type="molecule type" value="Genomic_DNA"/>
</dbReference>
<dbReference type="OrthoDB" id="107551at2"/>
<evidence type="ECO:0000256" key="5">
    <source>
        <dbReference type="ARBA" id="ARBA00022801"/>
    </source>
</evidence>
<keyword evidence="9" id="KW-1185">Reference proteome</keyword>
<evidence type="ECO:0000259" key="7">
    <source>
        <dbReference type="Pfam" id="PF01120"/>
    </source>
</evidence>
<accession>A0A5R9GH81</accession>
<dbReference type="GO" id="GO:0006004">
    <property type="term" value="P:fucose metabolic process"/>
    <property type="evidence" value="ECO:0007669"/>
    <property type="project" value="InterPro"/>
</dbReference>
<keyword evidence="4" id="KW-0732">Signal</keyword>
<dbReference type="GO" id="GO:0004560">
    <property type="term" value="F:alpha-L-fucosidase activity"/>
    <property type="evidence" value="ECO:0007669"/>
    <property type="project" value="InterPro"/>
</dbReference>
<dbReference type="InterPro" id="IPR000933">
    <property type="entry name" value="Glyco_hydro_29"/>
</dbReference>
<dbReference type="Gene3D" id="3.20.20.80">
    <property type="entry name" value="Glycosidases"/>
    <property type="match status" value="1"/>
</dbReference>
<organism evidence="8 9">
    <name type="scientific">Paenibacillus antri</name>
    <dbReference type="NCBI Taxonomy" id="2582848"/>
    <lineage>
        <taxon>Bacteria</taxon>
        <taxon>Bacillati</taxon>
        <taxon>Bacillota</taxon>
        <taxon>Bacilli</taxon>
        <taxon>Bacillales</taxon>
        <taxon>Paenibacillaceae</taxon>
        <taxon>Paenibacillus</taxon>
    </lineage>
</organism>
<dbReference type="AlphaFoldDB" id="A0A5R9GH81"/>